<reference evidence="1" key="2">
    <citation type="journal article" date="2023" name="Science">
        <title>Genomic signatures of disease resistance in endangered staghorn corals.</title>
        <authorList>
            <person name="Vollmer S.V."/>
            <person name="Selwyn J.D."/>
            <person name="Despard B.A."/>
            <person name="Roesel C.L."/>
        </authorList>
    </citation>
    <scope>NUCLEOTIDE SEQUENCE</scope>
    <source>
        <strain evidence="1">K2</strain>
    </source>
</reference>
<gene>
    <name evidence="1" type="ORF">P5673_004626</name>
</gene>
<evidence type="ECO:0000313" key="2">
    <source>
        <dbReference type="Proteomes" id="UP001249851"/>
    </source>
</evidence>
<name>A0AAD9R0M6_ACRCE</name>
<dbReference type="Proteomes" id="UP001249851">
    <property type="component" value="Unassembled WGS sequence"/>
</dbReference>
<keyword evidence="2" id="KW-1185">Reference proteome</keyword>
<dbReference type="EMBL" id="JARQWQ010000007">
    <property type="protein sequence ID" value="KAK2570909.1"/>
    <property type="molecule type" value="Genomic_DNA"/>
</dbReference>
<organism evidence="1 2">
    <name type="scientific">Acropora cervicornis</name>
    <name type="common">Staghorn coral</name>
    <dbReference type="NCBI Taxonomy" id="6130"/>
    <lineage>
        <taxon>Eukaryota</taxon>
        <taxon>Metazoa</taxon>
        <taxon>Cnidaria</taxon>
        <taxon>Anthozoa</taxon>
        <taxon>Hexacorallia</taxon>
        <taxon>Scleractinia</taxon>
        <taxon>Astrocoeniina</taxon>
        <taxon>Acroporidae</taxon>
        <taxon>Acropora</taxon>
    </lineage>
</organism>
<comment type="caution">
    <text evidence="1">The sequence shown here is derived from an EMBL/GenBank/DDBJ whole genome shotgun (WGS) entry which is preliminary data.</text>
</comment>
<accession>A0AAD9R0M6</accession>
<evidence type="ECO:0000313" key="1">
    <source>
        <dbReference type="EMBL" id="KAK2570909.1"/>
    </source>
</evidence>
<reference evidence="1" key="1">
    <citation type="journal article" date="2023" name="G3 (Bethesda)">
        <title>Whole genome assembly and annotation of the endangered Caribbean coral Acropora cervicornis.</title>
        <authorList>
            <person name="Selwyn J.D."/>
            <person name="Vollmer S.V."/>
        </authorList>
    </citation>
    <scope>NUCLEOTIDE SEQUENCE</scope>
    <source>
        <strain evidence="1">K2</strain>
    </source>
</reference>
<sequence>MKGLVSGESVLLLRWLICNTKILHSTNPRYID</sequence>
<dbReference type="AlphaFoldDB" id="A0AAD9R0M6"/>
<protein>
    <submittedName>
        <fullName evidence="1">Uncharacterized protein</fullName>
    </submittedName>
</protein>
<proteinExistence type="predicted"/>